<evidence type="ECO:0000313" key="2">
    <source>
        <dbReference type="EMBL" id="QDU89634.1"/>
    </source>
</evidence>
<evidence type="ECO:0000313" key="3">
    <source>
        <dbReference type="Proteomes" id="UP000317429"/>
    </source>
</evidence>
<organism evidence="1 3">
    <name type="scientific">Pirellulimonas nuda</name>
    <dbReference type="NCBI Taxonomy" id="2528009"/>
    <lineage>
        <taxon>Bacteria</taxon>
        <taxon>Pseudomonadati</taxon>
        <taxon>Planctomycetota</taxon>
        <taxon>Planctomycetia</taxon>
        <taxon>Pirellulales</taxon>
        <taxon>Lacipirellulaceae</taxon>
        <taxon>Pirellulimonas</taxon>
    </lineage>
</organism>
<proteinExistence type="predicted"/>
<dbReference type="KEGG" id="pnd:Pla175_25310"/>
<protein>
    <submittedName>
        <fullName evidence="1">Uncharacterized protein</fullName>
    </submittedName>
</protein>
<reference evidence="1 3" key="1">
    <citation type="submission" date="2019-02" db="EMBL/GenBank/DDBJ databases">
        <title>Deep-cultivation of Planctomycetes and their phenomic and genomic characterization uncovers novel biology.</title>
        <authorList>
            <person name="Wiegand S."/>
            <person name="Jogler M."/>
            <person name="Boedeker C."/>
            <person name="Pinto D."/>
            <person name="Vollmers J."/>
            <person name="Rivas-Marin E."/>
            <person name="Kohn T."/>
            <person name="Peeters S.H."/>
            <person name="Heuer A."/>
            <person name="Rast P."/>
            <person name="Oberbeckmann S."/>
            <person name="Bunk B."/>
            <person name="Jeske O."/>
            <person name="Meyerdierks A."/>
            <person name="Storesund J.E."/>
            <person name="Kallscheuer N."/>
            <person name="Luecker S."/>
            <person name="Lage O.M."/>
            <person name="Pohl T."/>
            <person name="Merkel B.J."/>
            <person name="Hornburger P."/>
            <person name="Mueller R.-W."/>
            <person name="Bruemmer F."/>
            <person name="Labrenz M."/>
            <person name="Spormann A.M."/>
            <person name="Op den Camp H."/>
            <person name="Overmann J."/>
            <person name="Amann R."/>
            <person name="Jetten M.S.M."/>
            <person name="Mascher T."/>
            <person name="Medema M.H."/>
            <person name="Devos D.P."/>
            <person name="Kaster A.-K."/>
            <person name="Ovreas L."/>
            <person name="Rohde M."/>
            <person name="Galperin M.Y."/>
            <person name="Jogler C."/>
        </authorList>
    </citation>
    <scope>NUCLEOTIDE SEQUENCE [LARGE SCALE GENOMIC DNA]</scope>
    <source>
        <strain evidence="1 3">Pla175</strain>
    </source>
</reference>
<evidence type="ECO:0000313" key="1">
    <source>
        <dbReference type="EMBL" id="QDU89144.1"/>
    </source>
</evidence>
<dbReference type="RefSeq" id="WP_145285070.1">
    <property type="nucleotide sequence ID" value="NZ_CP036291.1"/>
</dbReference>
<dbReference type="EMBL" id="CP036291">
    <property type="protein sequence ID" value="QDU89144.1"/>
    <property type="molecule type" value="Genomic_DNA"/>
</dbReference>
<dbReference type="Proteomes" id="UP000317429">
    <property type="component" value="Chromosome"/>
</dbReference>
<name>A0A518DCD6_9BACT</name>
<dbReference type="KEGG" id="pnd:Pla175_30270"/>
<sequence length="98" mass="11195">MGWKTRGNRRYFQQNVRVDGKPRTLYWGSGPEAQAAADAAEARKQERARRQALVRALRQIDADLQQADNAARPQIEAAATAAGFHYQNRRWSKKRSVQ</sequence>
<keyword evidence="3" id="KW-1185">Reference proteome</keyword>
<dbReference type="EMBL" id="CP036291">
    <property type="protein sequence ID" value="QDU89634.1"/>
    <property type="molecule type" value="Genomic_DNA"/>
</dbReference>
<gene>
    <name evidence="1" type="ORF">Pla175_25310</name>
    <name evidence="2" type="ORF">Pla175_30270</name>
</gene>
<dbReference type="AlphaFoldDB" id="A0A518DCD6"/>
<accession>A0A518DCD6</accession>